<evidence type="ECO:0000256" key="1">
    <source>
        <dbReference type="SAM" id="MobiDB-lite"/>
    </source>
</evidence>
<feature type="compositionally biased region" description="Basic and acidic residues" evidence="1">
    <location>
        <begin position="67"/>
        <end position="91"/>
    </location>
</feature>
<keyword evidence="3" id="KW-1185">Reference proteome</keyword>
<protein>
    <submittedName>
        <fullName evidence="2">Uncharacterized protein</fullName>
    </submittedName>
</protein>
<reference evidence="2" key="2">
    <citation type="submission" date="2023-06" db="EMBL/GenBank/DDBJ databases">
        <authorList>
            <person name="Ma L."/>
            <person name="Liu K.-W."/>
            <person name="Li Z."/>
            <person name="Hsiao Y.-Y."/>
            <person name="Qi Y."/>
            <person name="Fu T."/>
            <person name="Tang G."/>
            <person name="Zhang D."/>
            <person name="Sun W.-H."/>
            <person name="Liu D.-K."/>
            <person name="Li Y."/>
            <person name="Chen G.-Z."/>
            <person name="Liu X.-D."/>
            <person name="Liao X.-Y."/>
            <person name="Jiang Y.-T."/>
            <person name="Yu X."/>
            <person name="Hao Y."/>
            <person name="Huang J."/>
            <person name="Zhao X.-W."/>
            <person name="Ke S."/>
            <person name="Chen Y.-Y."/>
            <person name="Wu W.-L."/>
            <person name="Hsu J.-L."/>
            <person name="Lin Y.-F."/>
            <person name="Huang M.-D."/>
            <person name="Li C.-Y."/>
            <person name="Huang L."/>
            <person name="Wang Z.-W."/>
            <person name="Zhao X."/>
            <person name="Zhong W.-Y."/>
            <person name="Peng D.-H."/>
            <person name="Ahmad S."/>
            <person name="Lan S."/>
            <person name="Zhang J.-S."/>
            <person name="Tsai W.-C."/>
            <person name="Van De Peer Y."/>
            <person name="Liu Z.-J."/>
        </authorList>
    </citation>
    <scope>NUCLEOTIDE SEQUENCE</scope>
    <source>
        <strain evidence="2">CP</strain>
        <tissue evidence="2">Leaves</tissue>
    </source>
</reference>
<name>A0AAV9ES89_ACOCL</name>
<organism evidence="2 3">
    <name type="scientific">Acorus calamus</name>
    <name type="common">Sweet flag</name>
    <dbReference type="NCBI Taxonomy" id="4465"/>
    <lineage>
        <taxon>Eukaryota</taxon>
        <taxon>Viridiplantae</taxon>
        <taxon>Streptophyta</taxon>
        <taxon>Embryophyta</taxon>
        <taxon>Tracheophyta</taxon>
        <taxon>Spermatophyta</taxon>
        <taxon>Magnoliopsida</taxon>
        <taxon>Liliopsida</taxon>
        <taxon>Acoraceae</taxon>
        <taxon>Acorus</taxon>
    </lineage>
</organism>
<reference evidence="2" key="1">
    <citation type="journal article" date="2023" name="Nat. Commun.">
        <title>Diploid and tetraploid genomes of Acorus and the evolution of monocots.</title>
        <authorList>
            <person name="Ma L."/>
            <person name="Liu K.W."/>
            <person name="Li Z."/>
            <person name="Hsiao Y.Y."/>
            <person name="Qi Y."/>
            <person name="Fu T."/>
            <person name="Tang G.D."/>
            <person name="Zhang D."/>
            <person name="Sun W.H."/>
            <person name="Liu D.K."/>
            <person name="Li Y."/>
            <person name="Chen G.Z."/>
            <person name="Liu X.D."/>
            <person name="Liao X.Y."/>
            <person name="Jiang Y.T."/>
            <person name="Yu X."/>
            <person name="Hao Y."/>
            <person name="Huang J."/>
            <person name="Zhao X.W."/>
            <person name="Ke S."/>
            <person name="Chen Y.Y."/>
            <person name="Wu W.L."/>
            <person name="Hsu J.L."/>
            <person name="Lin Y.F."/>
            <person name="Huang M.D."/>
            <person name="Li C.Y."/>
            <person name="Huang L."/>
            <person name="Wang Z.W."/>
            <person name="Zhao X."/>
            <person name="Zhong W.Y."/>
            <person name="Peng D.H."/>
            <person name="Ahmad S."/>
            <person name="Lan S."/>
            <person name="Zhang J.S."/>
            <person name="Tsai W.C."/>
            <person name="Van de Peer Y."/>
            <person name="Liu Z.J."/>
        </authorList>
    </citation>
    <scope>NUCLEOTIDE SEQUENCE</scope>
    <source>
        <strain evidence="2">CP</strain>
    </source>
</reference>
<evidence type="ECO:0000313" key="3">
    <source>
        <dbReference type="Proteomes" id="UP001180020"/>
    </source>
</evidence>
<gene>
    <name evidence="2" type="ORF">QJS10_CPA05g01035</name>
</gene>
<accession>A0AAV9ES89</accession>
<dbReference type="EMBL" id="JAUJYO010000005">
    <property type="protein sequence ID" value="KAK1316450.1"/>
    <property type="molecule type" value="Genomic_DNA"/>
</dbReference>
<comment type="caution">
    <text evidence="2">The sequence shown here is derived from an EMBL/GenBank/DDBJ whole genome shotgun (WGS) entry which is preliminary data.</text>
</comment>
<feature type="compositionally biased region" description="Low complexity" evidence="1">
    <location>
        <begin position="35"/>
        <end position="48"/>
    </location>
</feature>
<feature type="region of interest" description="Disordered" evidence="1">
    <location>
        <begin position="1"/>
        <end position="51"/>
    </location>
</feature>
<sequence>MWNPSFRWREEEEEERQINGDPEEDQKAVEGPQPSDSTSSSRSSSSGRNSKRWIFLKEGVVGRRRGLRSEARASKEEPLKEDERHARNVGMEDDRDDFVSVLLRLQEDTSLVPRSW</sequence>
<evidence type="ECO:0000313" key="2">
    <source>
        <dbReference type="EMBL" id="KAK1316450.1"/>
    </source>
</evidence>
<dbReference type="AlphaFoldDB" id="A0AAV9ES89"/>
<feature type="region of interest" description="Disordered" evidence="1">
    <location>
        <begin position="64"/>
        <end position="91"/>
    </location>
</feature>
<dbReference type="Proteomes" id="UP001180020">
    <property type="component" value="Unassembled WGS sequence"/>
</dbReference>
<proteinExistence type="predicted"/>